<reference evidence="3 4" key="1">
    <citation type="journal article" date="2016" name="Front. Microbiol.">
        <title>Genomic Resource of Rice Seed Associated Bacteria.</title>
        <authorList>
            <person name="Midha S."/>
            <person name="Bansal K."/>
            <person name="Sharma S."/>
            <person name="Kumar N."/>
            <person name="Patil P.P."/>
            <person name="Chaudhry V."/>
            <person name="Patil P.B."/>
        </authorList>
    </citation>
    <scope>NUCLEOTIDE SEQUENCE [LARGE SCALE GENOMIC DNA]</scope>
    <source>
        <strain evidence="3 4">NS334</strain>
    </source>
</reference>
<gene>
    <name evidence="3" type="ORF">NS334_04800</name>
</gene>
<evidence type="ECO:0000313" key="3">
    <source>
        <dbReference type="EMBL" id="KTT74698.1"/>
    </source>
</evidence>
<dbReference type="AlphaFoldDB" id="A0A147I6V9"/>
<evidence type="ECO:0008006" key="5">
    <source>
        <dbReference type="Google" id="ProtNLM"/>
    </source>
</evidence>
<keyword evidence="4" id="KW-1185">Reference proteome</keyword>
<keyword evidence="1" id="KW-0472">Membrane</keyword>
<keyword evidence="2" id="KW-0732">Signal</keyword>
<comment type="caution">
    <text evidence="3">The sequence shown here is derived from an EMBL/GenBank/DDBJ whole genome shotgun (WGS) entry which is preliminary data.</text>
</comment>
<dbReference type="PATRIC" id="fig|869719.3.peg.341"/>
<keyword evidence="1" id="KW-0812">Transmembrane</keyword>
<organism evidence="3 4">
    <name type="scientific">Sphingomonas endophytica</name>
    <dbReference type="NCBI Taxonomy" id="869719"/>
    <lineage>
        <taxon>Bacteria</taxon>
        <taxon>Pseudomonadati</taxon>
        <taxon>Pseudomonadota</taxon>
        <taxon>Alphaproteobacteria</taxon>
        <taxon>Sphingomonadales</taxon>
        <taxon>Sphingomonadaceae</taxon>
        <taxon>Sphingomonas</taxon>
    </lineage>
</organism>
<evidence type="ECO:0000256" key="1">
    <source>
        <dbReference type="SAM" id="Phobius"/>
    </source>
</evidence>
<accession>A0A147I6V9</accession>
<proteinExistence type="predicted"/>
<dbReference type="EMBL" id="LDTB01000010">
    <property type="protein sequence ID" value="KTT74698.1"/>
    <property type="molecule type" value="Genomic_DNA"/>
</dbReference>
<sequence length="90" mass="9654">MTIRRAWRYGMILAAVLCTTPCAAAAWVSDGAPLSAVELDAVPPSLLSPVENDRSPVDPYRPIQAVVLVLVALVVARRMRPYDVPANPGD</sequence>
<evidence type="ECO:0000313" key="4">
    <source>
        <dbReference type="Proteomes" id="UP000074310"/>
    </source>
</evidence>
<name>A0A147I6V9_9SPHN</name>
<dbReference type="Proteomes" id="UP000074310">
    <property type="component" value="Unassembled WGS sequence"/>
</dbReference>
<feature type="signal peptide" evidence="2">
    <location>
        <begin position="1"/>
        <end position="25"/>
    </location>
</feature>
<evidence type="ECO:0000256" key="2">
    <source>
        <dbReference type="SAM" id="SignalP"/>
    </source>
</evidence>
<feature type="chain" id="PRO_5007548444" description="Secreted protein" evidence="2">
    <location>
        <begin position="26"/>
        <end position="90"/>
    </location>
</feature>
<feature type="transmembrane region" description="Helical" evidence="1">
    <location>
        <begin position="60"/>
        <end position="76"/>
    </location>
</feature>
<keyword evidence="1" id="KW-1133">Transmembrane helix</keyword>
<protein>
    <recommendedName>
        <fullName evidence="5">Secreted protein</fullName>
    </recommendedName>
</protein>